<keyword evidence="1" id="KW-0812">Transmembrane</keyword>
<dbReference type="EMBL" id="QGGI01000008">
    <property type="protein sequence ID" value="PWJ93179.1"/>
    <property type="molecule type" value="Genomic_DNA"/>
</dbReference>
<protein>
    <recommendedName>
        <fullName evidence="4">Tetratricopeptide repeat protein</fullName>
    </recommendedName>
</protein>
<evidence type="ECO:0008006" key="4">
    <source>
        <dbReference type="Google" id="ProtNLM"/>
    </source>
</evidence>
<evidence type="ECO:0000256" key="1">
    <source>
        <dbReference type="SAM" id="Phobius"/>
    </source>
</evidence>
<organism evidence="2 3">
    <name type="scientific">Oceanotoga teriensis</name>
    <dbReference type="NCBI Taxonomy" id="515440"/>
    <lineage>
        <taxon>Bacteria</taxon>
        <taxon>Thermotogati</taxon>
        <taxon>Thermotogota</taxon>
        <taxon>Thermotogae</taxon>
        <taxon>Petrotogales</taxon>
        <taxon>Petrotogaceae</taxon>
        <taxon>Oceanotoga</taxon>
    </lineage>
</organism>
<reference evidence="2 3" key="1">
    <citation type="submission" date="2018-05" db="EMBL/GenBank/DDBJ databases">
        <title>Genomic Encyclopedia of Type Strains, Phase IV (KMG-IV): sequencing the most valuable type-strain genomes for metagenomic binning, comparative biology and taxonomic classification.</title>
        <authorList>
            <person name="Goeker M."/>
        </authorList>
    </citation>
    <scope>NUCLEOTIDE SEQUENCE [LARGE SCALE GENOMIC DNA]</scope>
    <source>
        <strain evidence="2 3">DSM 24906</strain>
    </source>
</reference>
<comment type="caution">
    <text evidence="2">The sequence shown here is derived from an EMBL/GenBank/DDBJ whole genome shotgun (WGS) entry which is preliminary data.</text>
</comment>
<proteinExistence type="predicted"/>
<keyword evidence="3" id="KW-1185">Reference proteome</keyword>
<sequence>MRKIITFLFLITSILIFASLDDISEIFNKEDMIQSSDQKLQKMGYLLKHWEKNHSLYKQKADEIKINNFREDEKALINFMENIQPLVYIDPVAKLSELYEQYPDSIAVKSLYLLYNVEYWKAIKDPKIAEQIISLSNEIENIKSKDIPLGIYAKSLIMWKSNIFKNEEIAYSQLKNLYINITNQKEILELLIEMNYQNKNNSLTKKLYKDYLEKPEKDVKTMIHLANLLYFDNDIEELSKFSEDLLNQYPNNSFVKKNIYEILGDSSKNIDQKVEYYKLASSSDPEDPNLLTKLGLSYYEQDPKENAKLVRIILNSSISKNPNQPEVEKILSKLRKNVIIKNFLFYMVPIILITAIGIFLLLKLEKIKKEKELKLMNDENDDNI</sequence>
<keyword evidence="1" id="KW-1133">Transmembrane helix</keyword>
<dbReference type="SUPFAM" id="SSF48452">
    <property type="entry name" value="TPR-like"/>
    <property type="match status" value="1"/>
</dbReference>
<keyword evidence="1" id="KW-0472">Membrane</keyword>
<gene>
    <name evidence="2" type="ORF">C7380_1088</name>
</gene>
<dbReference type="InterPro" id="IPR011990">
    <property type="entry name" value="TPR-like_helical_dom_sf"/>
</dbReference>
<name>A0AA45HIH1_9BACT</name>
<accession>A0AA45HIH1</accession>
<dbReference type="Gene3D" id="1.25.40.10">
    <property type="entry name" value="Tetratricopeptide repeat domain"/>
    <property type="match status" value="1"/>
</dbReference>
<dbReference type="Proteomes" id="UP000245921">
    <property type="component" value="Unassembled WGS sequence"/>
</dbReference>
<evidence type="ECO:0000313" key="3">
    <source>
        <dbReference type="Proteomes" id="UP000245921"/>
    </source>
</evidence>
<feature type="transmembrane region" description="Helical" evidence="1">
    <location>
        <begin position="343"/>
        <end position="362"/>
    </location>
</feature>
<dbReference type="AlphaFoldDB" id="A0AA45HIH1"/>
<dbReference type="RefSeq" id="WP_109604711.1">
    <property type="nucleotide sequence ID" value="NZ_JAMHJO010000003.1"/>
</dbReference>
<evidence type="ECO:0000313" key="2">
    <source>
        <dbReference type="EMBL" id="PWJ93179.1"/>
    </source>
</evidence>